<evidence type="ECO:0000313" key="2">
    <source>
        <dbReference type="Proteomes" id="UP001283341"/>
    </source>
</evidence>
<proteinExistence type="predicted"/>
<accession>A0AAE0IUK0</accession>
<evidence type="ECO:0000313" key="1">
    <source>
        <dbReference type="EMBL" id="KAK3331227.1"/>
    </source>
</evidence>
<reference evidence="1" key="1">
    <citation type="journal article" date="2023" name="Mol. Phylogenet. Evol.">
        <title>Genome-scale phylogeny and comparative genomics of the fungal order Sordariales.</title>
        <authorList>
            <person name="Hensen N."/>
            <person name="Bonometti L."/>
            <person name="Westerberg I."/>
            <person name="Brannstrom I.O."/>
            <person name="Guillou S."/>
            <person name="Cros-Aarteil S."/>
            <person name="Calhoun S."/>
            <person name="Haridas S."/>
            <person name="Kuo A."/>
            <person name="Mondo S."/>
            <person name="Pangilinan J."/>
            <person name="Riley R."/>
            <person name="LaButti K."/>
            <person name="Andreopoulos B."/>
            <person name="Lipzen A."/>
            <person name="Chen C."/>
            <person name="Yan M."/>
            <person name="Daum C."/>
            <person name="Ng V."/>
            <person name="Clum A."/>
            <person name="Steindorff A."/>
            <person name="Ohm R.A."/>
            <person name="Martin F."/>
            <person name="Silar P."/>
            <person name="Natvig D.O."/>
            <person name="Lalanne C."/>
            <person name="Gautier V."/>
            <person name="Ament-Velasquez S.L."/>
            <person name="Kruys A."/>
            <person name="Hutchinson M.I."/>
            <person name="Powell A.J."/>
            <person name="Barry K."/>
            <person name="Miller A.N."/>
            <person name="Grigoriev I.V."/>
            <person name="Debuchy R."/>
            <person name="Gladieux P."/>
            <person name="Hiltunen Thoren M."/>
            <person name="Johannesson H."/>
        </authorList>
    </citation>
    <scope>NUCLEOTIDE SEQUENCE</scope>
    <source>
        <strain evidence="1">CBS 118394</strain>
    </source>
</reference>
<dbReference type="Proteomes" id="UP001283341">
    <property type="component" value="Unassembled WGS sequence"/>
</dbReference>
<gene>
    <name evidence="1" type="ORF">B0H66DRAFT_613391</name>
</gene>
<organism evidence="1 2">
    <name type="scientific">Apodospora peruviana</name>
    <dbReference type="NCBI Taxonomy" id="516989"/>
    <lineage>
        <taxon>Eukaryota</taxon>
        <taxon>Fungi</taxon>
        <taxon>Dikarya</taxon>
        <taxon>Ascomycota</taxon>
        <taxon>Pezizomycotina</taxon>
        <taxon>Sordariomycetes</taxon>
        <taxon>Sordariomycetidae</taxon>
        <taxon>Sordariales</taxon>
        <taxon>Lasiosphaeriaceae</taxon>
        <taxon>Apodospora</taxon>
    </lineage>
</organism>
<sequence length="196" mass="21850">MDNITKTINLNVRDSLDTVPEALERCAIGITGQGEHSEAHLYPLLQLGWEEELGATAMAMLNAFRLGRGLGDLVVILLEPSDREEEQHYKDIIADEKYSYAVRKVDEALRFAFKDARHVNNTIVLDRMRRELLFDTSFIVAANALAGHQLLVKGIKDLRDNGFGIDLPIYPGDVASPELLRQLESLCLRVTFGAAS</sequence>
<comment type="caution">
    <text evidence="1">The sequence shown here is derived from an EMBL/GenBank/DDBJ whole genome shotgun (WGS) entry which is preliminary data.</text>
</comment>
<keyword evidence="2" id="KW-1185">Reference proteome</keyword>
<dbReference type="EMBL" id="JAUEDM010000001">
    <property type="protein sequence ID" value="KAK3331227.1"/>
    <property type="molecule type" value="Genomic_DNA"/>
</dbReference>
<protein>
    <submittedName>
        <fullName evidence="1">Uncharacterized protein</fullName>
    </submittedName>
</protein>
<name>A0AAE0IUK0_9PEZI</name>
<reference evidence="1" key="2">
    <citation type="submission" date="2023-06" db="EMBL/GenBank/DDBJ databases">
        <authorList>
            <consortium name="Lawrence Berkeley National Laboratory"/>
            <person name="Haridas S."/>
            <person name="Hensen N."/>
            <person name="Bonometti L."/>
            <person name="Westerberg I."/>
            <person name="Brannstrom I.O."/>
            <person name="Guillou S."/>
            <person name="Cros-Aarteil S."/>
            <person name="Calhoun S."/>
            <person name="Kuo A."/>
            <person name="Mondo S."/>
            <person name="Pangilinan J."/>
            <person name="Riley R."/>
            <person name="Labutti K."/>
            <person name="Andreopoulos B."/>
            <person name="Lipzen A."/>
            <person name="Chen C."/>
            <person name="Yanf M."/>
            <person name="Daum C."/>
            <person name="Ng V."/>
            <person name="Clum A."/>
            <person name="Steindorff A."/>
            <person name="Ohm R."/>
            <person name="Martin F."/>
            <person name="Silar P."/>
            <person name="Natvig D."/>
            <person name="Lalanne C."/>
            <person name="Gautier V."/>
            <person name="Ament-Velasquez S.L."/>
            <person name="Kruys A."/>
            <person name="Hutchinson M.I."/>
            <person name="Powell A.J."/>
            <person name="Barry K."/>
            <person name="Miller A.N."/>
            <person name="Grigoriev I.V."/>
            <person name="Debuchy R."/>
            <person name="Gladieux P."/>
            <person name="Thoren M.H."/>
            <person name="Johannesson H."/>
        </authorList>
    </citation>
    <scope>NUCLEOTIDE SEQUENCE</scope>
    <source>
        <strain evidence="1">CBS 118394</strain>
    </source>
</reference>
<dbReference type="AlphaFoldDB" id="A0AAE0IUK0"/>